<dbReference type="CDD" id="cd00006">
    <property type="entry name" value="PTS_IIA_man"/>
    <property type="match status" value="1"/>
</dbReference>
<evidence type="ECO:0000313" key="10">
    <source>
        <dbReference type="Proteomes" id="UP000321746"/>
    </source>
</evidence>
<evidence type="ECO:0000313" key="9">
    <source>
        <dbReference type="EMBL" id="GEN63761.1"/>
    </source>
</evidence>
<comment type="subcellular location">
    <subcellularLocation>
        <location evidence="1">Cytoplasm</location>
    </subcellularLocation>
</comment>
<dbReference type="Gene3D" id="3.40.50.510">
    <property type="entry name" value="Phosphotransferase system, mannose-type IIA component"/>
    <property type="match status" value="1"/>
</dbReference>
<evidence type="ECO:0000259" key="8">
    <source>
        <dbReference type="PROSITE" id="PS51096"/>
    </source>
</evidence>
<evidence type="ECO:0000256" key="5">
    <source>
        <dbReference type="ARBA" id="ARBA00022679"/>
    </source>
</evidence>
<dbReference type="GO" id="GO:0009401">
    <property type="term" value="P:phosphoenolpyruvate-dependent sugar phosphotransferase system"/>
    <property type="evidence" value="ECO:0007669"/>
    <property type="project" value="UniProtKB-KW"/>
</dbReference>
<keyword evidence="2" id="KW-0813">Transport</keyword>
<dbReference type="PANTHER" id="PTHR33799">
    <property type="entry name" value="PTS PERMEASE-RELATED-RELATED"/>
    <property type="match status" value="1"/>
</dbReference>
<keyword evidence="5" id="KW-0808">Transferase</keyword>
<dbReference type="EMBL" id="BJYG01000025">
    <property type="protein sequence ID" value="GEN63761.1"/>
    <property type="molecule type" value="Genomic_DNA"/>
</dbReference>
<dbReference type="SUPFAM" id="SSF53062">
    <property type="entry name" value="PTS system fructose IIA component-like"/>
    <property type="match status" value="1"/>
</dbReference>
<proteinExistence type="predicted"/>
<dbReference type="Proteomes" id="UP000321746">
    <property type="component" value="Unassembled WGS sequence"/>
</dbReference>
<feature type="domain" description="PTS EIIA type-4" evidence="8">
    <location>
        <begin position="1"/>
        <end position="123"/>
    </location>
</feature>
<sequence>MIGIILVTQGALGVALRETMEHVVGPQRQLETVSVGADDDLQARQLELENRIRDVDHGDGVMLVTDMFGSTPSNLAVAMMLPGRIEVLGGANLPMLVKLAQMRETHTLGECTTLAEEAAHKYINCASHLPQQCLDGARRCAEEAASKVHKFHPQPVTSSLPVIGIHPRRVVG</sequence>
<reference evidence="9 10" key="1">
    <citation type="submission" date="2019-07" db="EMBL/GenBank/DDBJ databases">
        <title>Whole genome shotgun sequence of Acetobacter oeni NBRC 105207.</title>
        <authorList>
            <person name="Hosoyama A."/>
            <person name="Uohara A."/>
            <person name="Ohji S."/>
            <person name="Ichikawa N."/>
        </authorList>
    </citation>
    <scope>NUCLEOTIDE SEQUENCE [LARGE SCALE GENOMIC DNA]</scope>
    <source>
        <strain evidence="9 10">NBRC 105207</strain>
    </source>
</reference>
<keyword evidence="4" id="KW-0762">Sugar transport</keyword>
<dbReference type="InterPro" id="IPR033887">
    <property type="entry name" value="PTS_IIA_man"/>
</dbReference>
<evidence type="ECO:0000256" key="7">
    <source>
        <dbReference type="ARBA" id="ARBA00022777"/>
    </source>
</evidence>
<comment type="caution">
    <text evidence="9">The sequence shown here is derived from an EMBL/GenBank/DDBJ whole genome shotgun (WGS) entry which is preliminary data.</text>
</comment>
<protein>
    <submittedName>
        <fullName evidence="9">PTS fructose transporter subunit IIA</fullName>
    </submittedName>
</protein>
<evidence type="ECO:0000256" key="1">
    <source>
        <dbReference type="ARBA" id="ARBA00004496"/>
    </source>
</evidence>
<organism evidence="9 10">
    <name type="scientific">Acetobacter oeni</name>
    <dbReference type="NCBI Taxonomy" id="304077"/>
    <lineage>
        <taxon>Bacteria</taxon>
        <taxon>Pseudomonadati</taxon>
        <taxon>Pseudomonadota</taxon>
        <taxon>Alphaproteobacteria</taxon>
        <taxon>Acetobacterales</taxon>
        <taxon>Acetobacteraceae</taxon>
        <taxon>Acetobacter</taxon>
    </lineage>
</organism>
<dbReference type="InterPro" id="IPR004701">
    <property type="entry name" value="PTS_EIIA_man-typ"/>
</dbReference>
<evidence type="ECO:0000256" key="2">
    <source>
        <dbReference type="ARBA" id="ARBA00022448"/>
    </source>
</evidence>
<dbReference type="RefSeq" id="WP_146888888.1">
    <property type="nucleotide sequence ID" value="NZ_BJYG01000025.1"/>
</dbReference>
<keyword evidence="7" id="KW-0418">Kinase</keyword>
<dbReference type="InterPro" id="IPR051471">
    <property type="entry name" value="Bacterial_PTS_sugar_comp"/>
</dbReference>
<dbReference type="OrthoDB" id="9794368at2"/>
<accession>A0A511XLD6</accession>
<gene>
    <name evidence="9" type="ORF">AOE01nite_19850</name>
</gene>
<dbReference type="PANTHER" id="PTHR33799:SF1">
    <property type="entry name" value="PTS SYSTEM MANNOSE-SPECIFIC EIIAB COMPONENT-RELATED"/>
    <property type="match status" value="1"/>
</dbReference>
<dbReference type="GO" id="GO:0005737">
    <property type="term" value="C:cytoplasm"/>
    <property type="evidence" value="ECO:0007669"/>
    <property type="project" value="UniProtKB-SubCell"/>
</dbReference>
<keyword evidence="10" id="KW-1185">Reference proteome</keyword>
<keyword evidence="3" id="KW-0963">Cytoplasm</keyword>
<evidence type="ECO:0000256" key="3">
    <source>
        <dbReference type="ARBA" id="ARBA00022490"/>
    </source>
</evidence>
<dbReference type="Pfam" id="PF03610">
    <property type="entry name" value="EIIA-man"/>
    <property type="match status" value="1"/>
</dbReference>
<dbReference type="InterPro" id="IPR036662">
    <property type="entry name" value="PTS_EIIA_man-typ_sf"/>
</dbReference>
<evidence type="ECO:0000256" key="4">
    <source>
        <dbReference type="ARBA" id="ARBA00022597"/>
    </source>
</evidence>
<evidence type="ECO:0000256" key="6">
    <source>
        <dbReference type="ARBA" id="ARBA00022683"/>
    </source>
</evidence>
<dbReference type="AlphaFoldDB" id="A0A511XLD6"/>
<dbReference type="GO" id="GO:0016301">
    <property type="term" value="F:kinase activity"/>
    <property type="evidence" value="ECO:0007669"/>
    <property type="project" value="UniProtKB-KW"/>
</dbReference>
<keyword evidence="6" id="KW-0598">Phosphotransferase system</keyword>
<dbReference type="PROSITE" id="PS51096">
    <property type="entry name" value="PTS_EIIA_TYPE_4"/>
    <property type="match status" value="1"/>
</dbReference>
<dbReference type="GO" id="GO:0016020">
    <property type="term" value="C:membrane"/>
    <property type="evidence" value="ECO:0007669"/>
    <property type="project" value="InterPro"/>
</dbReference>
<name>A0A511XLD6_9PROT</name>